<evidence type="ECO:0000256" key="5">
    <source>
        <dbReference type="ARBA" id="ARBA00022692"/>
    </source>
</evidence>
<dbReference type="PANTHER" id="PTHR13036">
    <property type="entry name" value="BETA1,4 MANNOSYLTRANSFERASE"/>
    <property type="match status" value="1"/>
</dbReference>
<dbReference type="GO" id="GO:0005789">
    <property type="term" value="C:endoplasmic reticulum membrane"/>
    <property type="evidence" value="ECO:0007669"/>
    <property type="project" value="UniProtKB-SubCell"/>
</dbReference>
<evidence type="ECO:0000256" key="1">
    <source>
        <dbReference type="ARBA" id="ARBA00004389"/>
    </source>
</evidence>
<keyword evidence="7" id="KW-1133">Transmembrane helix</keyword>
<dbReference type="InterPro" id="IPR026051">
    <property type="entry name" value="ALG1-like"/>
</dbReference>
<organism evidence="14 15">
    <name type="scientific">Ladona fulva</name>
    <name type="common">Scarce chaser dragonfly</name>
    <name type="synonym">Libellula fulva</name>
    <dbReference type="NCBI Taxonomy" id="123851"/>
    <lineage>
        <taxon>Eukaryota</taxon>
        <taxon>Metazoa</taxon>
        <taxon>Ecdysozoa</taxon>
        <taxon>Arthropoda</taxon>
        <taxon>Hexapoda</taxon>
        <taxon>Insecta</taxon>
        <taxon>Pterygota</taxon>
        <taxon>Palaeoptera</taxon>
        <taxon>Odonata</taxon>
        <taxon>Epiprocta</taxon>
        <taxon>Anisoptera</taxon>
        <taxon>Libelluloidea</taxon>
        <taxon>Libellulidae</taxon>
        <taxon>Ladona</taxon>
    </lineage>
</organism>
<evidence type="ECO:0000256" key="2">
    <source>
        <dbReference type="ARBA" id="ARBA00004922"/>
    </source>
</evidence>
<evidence type="ECO:0000256" key="8">
    <source>
        <dbReference type="ARBA" id="ARBA00023136"/>
    </source>
</evidence>
<evidence type="ECO:0000256" key="7">
    <source>
        <dbReference type="ARBA" id="ARBA00022989"/>
    </source>
</evidence>
<evidence type="ECO:0000313" key="14">
    <source>
        <dbReference type="EMBL" id="KAG8231694.1"/>
    </source>
</evidence>
<accession>A0A8K0P5J5</accession>
<evidence type="ECO:0000256" key="12">
    <source>
        <dbReference type="ARBA" id="ARBA00045071"/>
    </source>
</evidence>
<protein>
    <recommendedName>
        <fullName evidence="10">Beta-1,4-mannosyltransferase</fullName>
    </recommendedName>
    <alternativeName>
        <fullName evidence="11">GDP-Man:GlcNAc2-PP-dolichol mannosyltransferase</fullName>
    </alternativeName>
    <alternativeName>
        <fullName evidence="9">GDP-mannose-dolichol diphosphochitobiose mannosyltransferase</fullName>
    </alternativeName>
</protein>
<keyword evidence="5" id="KW-0812">Transmembrane</keyword>
<comment type="caution">
    <text evidence="14">The sequence shown here is derived from an EMBL/GenBank/DDBJ whole genome shotgun (WGS) entry which is preliminary data.</text>
</comment>
<keyword evidence="4" id="KW-0808">Transferase</keyword>
<evidence type="ECO:0000313" key="15">
    <source>
        <dbReference type="Proteomes" id="UP000792457"/>
    </source>
</evidence>
<keyword evidence="3" id="KW-0328">Glycosyltransferase</keyword>
<evidence type="ECO:0000256" key="9">
    <source>
        <dbReference type="ARBA" id="ARBA00031434"/>
    </source>
</evidence>
<evidence type="ECO:0000256" key="4">
    <source>
        <dbReference type="ARBA" id="ARBA00022679"/>
    </source>
</evidence>
<evidence type="ECO:0000256" key="10">
    <source>
        <dbReference type="ARBA" id="ARBA00031566"/>
    </source>
</evidence>
<dbReference type="PANTHER" id="PTHR13036:SF0">
    <property type="entry name" value="CHITOBIOSYLDIPHOSPHODOLICHOL BETA-MANNOSYLTRANSFERASE"/>
    <property type="match status" value="1"/>
</dbReference>
<reference evidence="14" key="1">
    <citation type="submission" date="2013-04" db="EMBL/GenBank/DDBJ databases">
        <authorList>
            <person name="Qu J."/>
            <person name="Murali S.C."/>
            <person name="Bandaranaike D."/>
            <person name="Bellair M."/>
            <person name="Blankenburg K."/>
            <person name="Chao H."/>
            <person name="Dinh H."/>
            <person name="Doddapaneni H."/>
            <person name="Downs B."/>
            <person name="Dugan-Rocha S."/>
            <person name="Elkadiri S."/>
            <person name="Gnanaolivu R.D."/>
            <person name="Hernandez B."/>
            <person name="Javaid M."/>
            <person name="Jayaseelan J.C."/>
            <person name="Lee S."/>
            <person name="Li M."/>
            <person name="Ming W."/>
            <person name="Munidasa M."/>
            <person name="Muniz J."/>
            <person name="Nguyen L."/>
            <person name="Ongeri F."/>
            <person name="Osuji N."/>
            <person name="Pu L.-L."/>
            <person name="Puazo M."/>
            <person name="Qu C."/>
            <person name="Quiroz J."/>
            <person name="Raj R."/>
            <person name="Weissenberger G."/>
            <person name="Xin Y."/>
            <person name="Zou X."/>
            <person name="Han Y."/>
            <person name="Richards S."/>
            <person name="Worley K."/>
            <person name="Muzny D."/>
            <person name="Gibbs R."/>
        </authorList>
    </citation>
    <scope>NUCLEOTIDE SEQUENCE</scope>
    <source>
        <strain evidence="14">Sampled in the wild</strain>
    </source>
</reference>
<dbReference type="EMBL" id="KZ308568">
    <property type="protein sequence ID" value="KAG8231694.1"/>
    <property type="molecule type" value="Genomic_DNA"/>
</dbReference>
<dbReference type="InterPro" id="IPR001296">
    <property type="entry name" value="Glyco_trans_1"/>
</dbReference>
<evidence type="ECO:0000256" key="11">
    <source>
        <dbReference type="ARBA" id="ARBA00033088"/>
    </source>
</evidence>
<evidence type="ECO:0000256" key="3">
    <source>
        <dbReference type="ARBA" id="ARBA00022676"/>
    </source>
</evidence>
<dbReference type="GO" id="GO:0004578">
    <property type="term" value="F:chitobiosyldiphosphodolichol beta-mannosyltransferase activity"/>
    <property type="evidence" value="ECO:0007669"/>
    <property type="project" value="UniProtKB-EC"/>
</dbReference>
<keyword evidence="8" id="KW-0472">Membrane</keyword>
<sequence>MLTSKGLVDLFLLLRKMRKKKSVFVVVLGDVGRSPRMQYHALSFAREGFNVDLIGYKGSDPIKELSDHPLVKIRYVSSCPNFQKYFHRLIAYALKIIWQAITLQLTLFLSMLGRRSLWSHSHLLLQNPPGIPAMAVAWSHCRFFSIGCKLVVDWHNYGHTIMAIDQGENGKRSFVVRLAGWIEGFLGRRADDAMCVTESMRMDLLDRWRIRAKTLYDRPPSSFRPLTLQERHELFLRLAEMPPEEQGLVSPVPSIVPSSVGEASAFGVTLSSPPMSPQETPGPPPPGVTTNCGPSPFSSSCPDATVFTERYADGRVSLRSDRPGLLVSSTSWTPDEDFSILLDALAEYERSFSGPLKGDLPPLLVVVTGRGPQRAEYIEKVAACRWRHVQLMTPWLPHGDYPKLLASADLGVCLHTSSSGLDLPMKVVDMFGSGLPVCAYRYKCLGELVQDGVNGLTFSTSEELAKHVINWFKGFPWEEEEHRKLGQKGDRKAIRQEVFRQNLNKFGKLRWHDNWKSNALPIFL</sequence>
<comment type="catalytic activity">
    <reaction evidence="12">
        <text>an N,N'-diacetylchitobiosyl-diphospho-di-trans,poly-cis-dolichol + GDP-alpha-D-mannose = a beta-D-Man-(1-&gt;4)-beta-D-GlcNAc-(1-&gt;4)-alpha-D-GlcNAc-diphospho-di-trans,poly-cis-dolichol + GDP + H(+)</text>
        <dbReference type="Rhea" id="RHEA:13865"/>
        <dbReference type="Rhea" id="RHEA-COMP:19510"/>
        <dbReference type="Rhea" id="RHEA-COMP:19511"/>
        <dbReference type="ChEBI" id="CHEBI:15378"/>
        <dbReference type="ChEBI" id="CHEBI:57269"/>
        <dbReference type="ChEBI" id="CHEBI:57527"/>
        <dbReference type="ChEBI" id="CHEBI:58189"/>
        <dbReference type="ChEBI" id="CHEBI:58472"/>
        <dbReference type="EC" id="2.4.1.142"/>
    </reaction>
    <physiologicalReaction direction="left-to-right" evidence="12">
        <dbReference type="Rhea" id="RHEA:13866"/>
    </physiologicalReaction>
</comment>
<keyword evidence="15" id="KW-1185">Reference proteome</keyword>
<name>A0A8K0P5J5_LADFU</name>
<comment type="pathway">
    <text evidence="2">Protein modification; protein glycosylation.</text>
</comment>
<comment type="subcellular location">
    <subcellularLocation>
        <location evidence="1">Endoplasmic reticulum membrane</location>
        <topology evidence="1">Single-pass membrane protein</topology>
    </subcellularLocation>
</comment>
<dbReference type="Proteomes" id="UP000792457">
    <property type="component" value="Unassembled WGS sequence"/>
</dbReference>
<dbReference type="Gene3D" id="3.40.50.2000">
    <property type="entry name" value="Glycogen Phosphorylase B"/>
    <property type="match status" value="1"/>
</dbReference>
<keyword evidence="6" id="KW-0256">Endoplasmic reticulum</keyword>
<evidence type="ECO:0000259" key="13">
    <source>
        <dbReference type="Pfam" id="PF00534"/>
    </source>
</evidence>
<gene>
    <name evidence="14" type="ORF">J437_LFUL007469</name>
</gene>
<dbReference type="OrthoDB" id="614844at2759"/>
<dbReference type="AlphaFoldDB" id="A0A8K0P5J5"/>
<feature type="domain" description="Glycosyl transferase family 1" evidence="13">
    <location>
        <begin position="321"/>
        <end position="488"/>
    </location>
</feature>
<dbReference type="SUPFAM" id="SSF53756">
    <property type="entry name" value="UDP-Glycosyltransferase/glycogen phosphorylase"/>
    <property type="match status" value="1"/>
</dbReference>
<proteinExistence type="predicted"/>
<dbReference type="Pfam" id="PF00534">
    <property type="entry name" value="Glycos_transf_1"/>
    <property type="match status" value="1"/>
</dbReference>
<reference evidence="14" key="2">
    <citation type="submission" date="2017-10" db="EMBL/GenBank/DDBJ databases">
        <title>Ladona fulva Genome sequencing and assembly.</title>
        <authorList>
            <person name="Murali S."/>
            <person name="Richards S."/>
            <person name="Bandaranaike D."/>
            <person name="Bellair M."/>
            <person name="Blankenburg K."/>
            <person name="Chao H."/>
            <person name="Dinh H."/>
            <person name="Doddapaneni H."/>
            <person name="Dugan-Rocha S."/>
            <person name="Elkadiri S."/>
            <person name="Gnanaolivu R."/>
            <person name="Hernandez B."/>
            <person name="Skinner E."/>
            <person name="Javaid M."/>
            <person name="Lee S."/>
            <person name="Li M."/>
            <person name="Ming W."/>
            <person name="Munidasa M."/>
            <person name="Muniz J."/>
            <person name="Nguyen L."/>
            <person name="Hughes D."/>
            <person name="Osuji N."/>
            <person name="Pu L.-L."/>
            <person name="Puazo M."/>
            <person name="Qu C."/>
            <person name="Quiroz J."/>
            <person name="Raj R."/>
            <person name="Weissenberger G."/>
            <person name="Xin Y."/>
            <person name="Zou X."/>
            <person name="Han Y."/>
            <person name="Worley K."/>
            <person name="Muzny D."/>
            <person name="Gibbs R."/>
        </authorList>
    </citation>
    <scope>NUCLEOTIDE SEQUENCE</scope>
    <source>
        <strain evidence="14">Sampled in the wild</strain>
    </source>
</reference>
<evidence type="ECO:0000256" key="6">
    <source>
        <dbReference type="ARBA" id="ARBA00022824"/>
    </source>
</evidence>